<evidence type="ECO:0000256" key="2">
    <source>
        <dbReference type="SAM" id="SignalP"/>
    </source>
</evidence>
<keyword evidence="5" id="KW-1185">Reference proteome</keyword>
<name>A0ABY4VBN5_9GAMM</name>
<sequence length="224" mass="24422">MKLSSLPKIAYLIMAMLLLAYSTFTTADNHNKKEKDSPTAKHGSGEKAWSDAGDDKRFTIFKADLTTANENMLGKKVNPQTPKDAGGFFIGAYNNQTHMLSFMVGYSDLSPGGVAMSHFHMQCAGDGKEPPICKPGKASGPIIQTICGMPTNPGMVPDWPKTKTDKDKHGLEKKCSEGTSGFIMGKWMVEEPYRKALMDGKVFINMHSKLDPKGEISGLLMKGK</sequence>
<evidence type="ECO:0000313" key="5">
    <source>
        <dbReference type="Proteomes" id="UP001055658"/>
    </source>
</evidence>
<reference evidence="4" key="1">
    <citation type="submission" date="2022-02" db="EMBL/GenBank/DDBJ databases">
        <title>Coral-associated bacteria.</title>
        <authorList>
            <person name="Tang K."/>
            <person name="Wang X."/>
        </authorList>
    </citation>
    <scope>NUCLEOTIDE SEQUENCE</scope>
    <source>
        <strain evidence="4">SCSIO 43006</strain>
    </source>
</reference>
<organism evidence="4 5">
    <name type="scientific">Microbulbifer variabilis</name>
    <dbReference type="NCBI Taxonomy" id="266805"/>
    <lineage>
        <taxon>Bacteria</taxon>
        <taxon>Pseudomonadati</taxon>
        <taxon>Pseudomonadota</taxon>
        <taxon>Gammaproteobacteria</taxon>
        <taxon>Cellvibrionales</taxon>
        <taxon>Microbulbiferaceae</taxon>
        <taxon>Microbulbifer</taxon>
    </lineage>
</organism>
<keyword evidence="2" id="KW-0732">Signal</keyword>
<accession>A0ABY4VBN5</accession>
<feature type="region of interest" description="Disordered" evidence="1">
    <location>
        <begin position="29"/>
        <end position="50"/>
    </location>
</feature>
<dbReference type="RefSeq" id="WP_252084092.1">
    <property type="nucleotide sequence ID" value="NZ_CP092418.1"/>
</dbReference>
<proteinExistence type="predicted"/>
<dbReference type="Proteomes" id="UP001055658">
    <property type="component" value="Chromosome"/>
</dbReference>
<feature type="signal peptide" evidence="2">
    <location>
        <begin position="1"/>
        <end position="27"/>
    </location>
</feature>
<feature type="domain" description="CHRD" evidence="3">
    <location>
        <begin position="61"/>
        <end position="218"/>
    </location>
</feature>
<gene>
    <name evidence="4" type="ORF">MJO52_00675</name>
</gene>
<evidence type="ECO:0000259" key="3">
    <source>
        <dbReference type="Pfam" id="PF07452"/>
    </source>
</evidence>
<feature type="chain" id="PRO_5047312000" evidence="2">
    <location>
        <begin position="28"/>
        <end position="224"/>
    </location>
</feature>
<dbReference type="InterPro" id="IPR010895">
    <property type="entry name" value="CHRD"/>
</dbReference>
<protein>
    <submittedName>
        <fullName evidence="4">CHRD domain-containing protein</fullName>
    </submittedName>
</protein>
<dbReference type="EMBL" id="CP092418">
    <property type="protein sequence ID" value="USD21688.1"/>
    <property type="molecule type" value="Genomic_DNA"/>
</dbReference>
<dbReference type="Pfam" id="PF07452">
    <property type="entry name" value="CHRD"/>
    <property type="match status" value="1"/>
</dbReference>
<evidence type="ECO:0000313" key="4">
    <source>
        <dbReference type="EMBL" id="USD21688.1"/>
    </source>
</evidence>
<evidence type="ECO:0000256" key="1">
    <source>
        <dbReference type="SAM" id="MobiDB-lite"/>
    </source>
</evidence>